<evidence type="ECO:0000256" key="4">
    <source>
        <dbReference type="ARBA" id="ARBA00022692"/>
    </source>
</evidence>
<keyword evidence="4 9" id="KW-0812">Transmembrane</keyword>
<evidence type="ECO:0000256" key="6">
    <source>
        <dbReference type="ARBA" id="ARBA00022989"/>
    </source>
</evidence>
<feature type="transmembrane region" description="Helical" evidence="9">
    <location>
        <begin position="237"/>
        <end position="264"/>
    </location>
</feature>
<keyword evidence="3" id="KW-1003">Cell membrane</keyword>
<dbReference type="EMBL" id="UOET01000276">
    <property type="protein sequence ID" value="VAW28706.1"/>
    <property type="molecule type" value="Genomic_DNA"/>
</dbReference>
<feature type="transmembrane region" description="Helical" evidence="9">
    <location>
        <begin position="12"/>
        <end position="33"/>
    </location>
</feature>
<name>A0A3B0V9Q2_9ZZZZ</name>
<dbReference type="PROSITE" id="PS00714">
    <property type="entry name" value="NA_DICARBOXYL_SYMP_2"/>
    <property type="match status" value="1"/>
</dbReference>
<dbReference type="InterPro" id="IPR001991">
    <property type="entry name" value="Na-dicarboxylate_symporter"/>
</dbReference>
<evidence type="ECO:0000256" key="7">
    <source>
        <dbReference type="ARBA" id="ARBA00023136"/>
    </source>
</evidence>
<evidence type="ECO:0000256" key="3">
    <source>
        <dbReference type="ARBA" id="ARBA00022475"/>
    </source>
</evidence>
<evidence type="ECO:0000256" key="5">
    <source>
        <dbReference type="ARBA" id="ARBA00022847"/>
    </source>
</evidence>
<organism evidence="10">
    <name type="scientific">hydrothermal vent metagenome</name>
    <dbReference type="NCBI Taxonomy" id="652676"/>
    <lineage>
        <taxon>unclassified sequences</taxon>
        <taxon>metagenomes</taxon>
        <taxon>ecological metagenomes</taxon>
    </lineage>
</organism>
<keyword evidence="5" id="KW-0769">Symport</keyword>
<dbReference type="Gene3D" id="1.10.3860.10">
    <property type="entry name" value="Sodium:dicarboxylate symporter"/>
    <property type="match status" value="1"/>
</dbReference>
<dbReference type="InterPro" id="IPR036458">
    <property type="entry name" value="Na:dicarbo_symporter_sf"/>
</dbReference>
<evidence type="ECO:0000256" key="9">
    <source>
        <dbReference type="SAM" id="Phobius"/>
    </source>
</evidence>
<dbReference type="InterPro" id="IPR050746">
    <property type="entry name" value="DAACS"/>
</dbReference>
<protein>
    <submittedName>
        <fullName evidence="10">Proton/glutamate symport protein @ Sodium/glutamate symport protein</fullName>
    </submittedName>
</protein>
<dbReference type="GO" id="GO:0015293">
    <property type="term" value="F:symporter activity"/>
    <property type="evidence" value="ECO:0007669"/>
    <property type="project" value="UniProtKB-KW"/>
</dbReference>
<dbReference type="SUPFAM" id="SSF118215">
    <property type="entry name" value="Proton glutamate symport protein"/>
    <property type="match status" value="1"/>
</dbReference>
<dbReference type="Pfam" id="PF00375">
    <property type="entry name" value="SDF"/>
    <property type="match status" value="1"/>
</dbReference>
<dbReference type="InterPro" id="IPR018107">
    <property type="entry name" value="Na-dicarboxylate_symporter_CS"/>
</dbReference>
<gene>
    <name evidence="10" type="ORF">MNBD_BACTEROID07-467</name>
</gene>
<accession>A0A3B0V9Q2</accession>
<feature type="transmembrane region" description="Helical" evidence="9">
    <location>
        <begin position="203"/>
        <end position="225"/>
    </location>
</feature>
<keyword evidence="7 9" id="KW-0472">Membrane</keyword>
<feature type="transmembrane region" description="Helical" evidence="9">
    <location>
        <begin position="165"/>
        <end position="182"/>
    </location>
</feature>
<evidence type="ECO:0000256" key="8">
    <source>
        <dbReference type="ARBA" id="ARBA00023180"/>
    </source>
</evidence>
<dbReference type="PANTHER" id="PTHR11958:SF63">
    <property type="entry name" value="AMINO ACID TRANSPORTER"/>
    <property type="match status" value="1"/>
</dbReference>
<dbReference type="GO" id="GO:1902475">
    <property type="term" value="P:L-alpha-amino acid transmembrane transport"/>
    <property type="evidence" value="ECO:0007669"/>
    <property type="project" value="UniProtKB-ARBA"/>
</dbReference>
<dbReference type="GO" id="GO:0006835">
    <property type="term" value="P:dicarboxylic acid transport"/>
    <property type="evidence" value="ECO:0007669"/>
    <property type="project" value="UniProtKB-ARBA"/>
</dbReference>
<keyword evidence="8" id="KW-0325">Glycoprotein</keyword>
<comment type="subcellular location">
    <subcellularLocation>
        <location evidence="1">Cell membrane</location>
        <topology evidence="1">Multi-pass membrane protein</topology>
    </subcellularLocation>
</comment>
<feature type="transmembrane region" description="Helical" evidence="9">
    <location>
        <begin position="85"/>
        <end position="105"/>
    </location>
</feature>
<dbReference type="AlphaFoldDB" id="A0A3B0V9Q2"/>
<keyword evidence="2" id="KW-0813">Transport</keyword>
<feature type="transmembrane region" description="Helical" evidence="9">
    <location>
        <begin position="376"/>
        <end position="399"/>
    </location>
</feature>
<dbReference type="FunFam" id="1.10.3860.10:FF:000001">
    <property type="entry name" value="C4-dicarboxylate transport protein"/>
    <property type="match status" value="1"/>
</dbReference>
<feature type="transmembrane region" description="Helical" evidence="9">
    <location>
        <begin position="349"/>
        <end position="370"/>
    </location>
</feature>
<evidence type="ECO:0000313" key="10">
    <source>
        <dbReference type="EMBL" id="VAW28706.1"/>
    </source>
</evidence>
<reference evidence="10" key="1">
    <citation type="submission" date="2018-06" db="EMBL/GenBank/DDBJ databases">
        <authorList>
            <person name="Zhirakovskaya E."/>
        </authorList>
    </citation>
    <scope>NUCLEOTIDE SEQUENCE</scope>
</reference>
<evidence type="ECO:0000256" key="1">
    <source>
        <dbReference type="ARBA" id="ARBA00004651"/>
    </source>
</evidence>
<evidence type="ECO:0000256" key="2">
    <source>
        <dbReference type="ARBA" id="ARBA00022448"/>
    </source>
</evidence>
<feature type="transmembrane region" description="Helical" evidence="9">
    <location>
        <begin position="45"/>
        <end position="65"/>
    </location>
</feature>
<proteinExistence type="predicted"/>
<dbReference type="PANTHER" id="PTHR11958">
    <property type="entry name" value="SODIUM/DICARBOXYLATE SYMPORTER-RELATED"/>
    <property type="match status" value="1"/>
</dbReference>
<dbReference type="PRINTS" id="PR00173">
    <property type="entry name" value="EDTRNSPORT"/>
</dbReference>
<sequence length="436" mass="47042">MGKKRKKLAFHWQILLGMVLGVLFGLLAIHWQWLRFTDFYIKPWGTIFINLLKLIAVPLIIVSLISGVSNLTDISKLSRIGLKTLGFYILTTVIAITVGLIIVNITNPGKVFPEEKAAEFKQKFSENVAAKETQAVVLKNTSPLQPIVDIVPSNIFSSLTDNTKMLQVIFFSILFGVAMIFIPEEKAKPVKVLINSLNDVVLMIIDIIMKAAPYGVFALIAALMVDVAGSHPKDTLSLFAALGLYAFTVILGLLMLIFIIYPIFLKLFTKVKYTKFMKAIYPVQLLAFSTSSSAATLPFTMETAEEKLGISNETASFVLPLGATINMDGTSLYQAVAAVFLAQVYGMHLGLAQQLTIIVTATLASIGSAAVPGAGIVMLVIVLTAVGIPTEGIALIFAVDRPLDMLRTAVNVTGDTTIASIIASGEDEIDLTVANG</sequence>
<dbReference type="GO" id="GO:0005886">
    <property type="term" value="C:plasma membrane"/>
    <property type="evidence" value="ECO:0007669"/>
    <property type="project" value="UniProtKB-SubCell"/>
</dbReference>
<keyword evidence="6 9" id="KW-1133">Transmembrane helix</keyword>